<organism evidence="2 3">
    <name type="scientific">Favolaschia claudopus</name>
    <dbReference type="NCBI Taxonomy" id="2862362"/>
    <lineage>
        <taxon>Eukaryota</taxon>
        <taxon>Fungi</taxon>
        <taxon>Dikarya</taxon>
        <taxon>Basidiomycota</taxon>
        <taxon>Agaricomycotina</taxon>
        <taxon>Agaricomycetes</taxon>
        <taxon>Agaricomycetidae</taxon>
        <taxon>Agaricales</taxon>
        <taxon>Marasmiineae</taxon>
        <taxon>Mycenaceae</taxon>
        <taxon>Favolaschia</taxon>
    </lineage>
</organism>
<protein>
    <submittedName>
        <fullName evidence="2">Uncharacterized protein</fullName>
    </submittedName>
</protein>
<reference evidence="2 3" key="1">
    <citation type="journal article" date="2024" name="J Genomics">
        <title>Draft genome sequencing and assembly of Favolaschia claudopus CIRM-BRFM 2984 isolated from oak limbs.</title>
        <authorList>
            <person name="Navarro D."/>
            <person name="Drula E."/>
            <person name="Chaduli D."/>
            <person name="Cazenave R."/>
            <person name="Ahrendt S."/>
            <person name="Wang J."/>
            <person name="Lipzen A."/>
            <person name="Daum C."/>
            <person name="Barry K."/>
            <person name="Grigoriev I.V."/>
            <person name="Favel A."/>
            <person name="Rosso M.N."/>
            <person name="Martin F."/>
        </authorList>
    </citation>
    <scope>NUCLEOTIDE SEQUENCE [LARGE SCALE GENOMIC DNA]</scope>
    <source>
        <strain evidence="2 3">CIRM-BRFM 2984</strain>
    </source>
</reference>
<feature type="compositionally biased region" description="Basic and acidic residues" evidence="1">
    <location>
        <begin position="95"/>
        <end position="106"/>
    </location>
</feature>
<dbReference type="AlphaFoldDB" id="A0AAW0B3K2"/>
<accession>A0AAW0B3K2</accession>
<evidence type="ECO:0000256" key="1">
    <source>
        <dbReference type="SAM" id="MobiDB-lite"/>
    </source>
</evidence>
<proteinExistence type="predicted"/>
<dbReference type="EMBL" id="JAWWNJ010000041">
    <property type="protein sequence ID" value="KAK7020332.1"/>
    <property type="molecule type" value="Genomic_DNA"/>
</dbReference>
<keyword evidence="3" id="KW-1185">Reference proteome</keyword>
<feature type="region of interest" description="Disordered" evidence="1">
    <location>
        <begin position="1"/>
        <end position="106"/>
    </location>
</feature>
<dbReference type="Proteomes" id="UP001362999">
    <property type="component" value="Unassembled WGS sequence"/>
</dbReference>
<name>A0AAW0B3K2_9AGAR</name>
<evidence type="ECO:0000313" key="2">
    <source>
        <dbReference type="EMBL" id="KAK7020332.1"/>
    </source>
</evidence>
<sequence length="106" mass="11575">MSRQPSVEAIIEPRETRPSPPLHCVSDCIMRPVEDDSASIPHSPHVDSSPSESVTRKRGPDDLPTGSIRPSKRSHDDIGPSTVRPDLPPSATAFADRRARENEGPF</sequence>
<evidence type="ECO:0000313" key="3">
    <source>
        <dbReference type="Proteomes" id="UP001362999"/>
    </source>
</evidence>
<comment type="caution">
    <text evidence="2">The sequence shown here is derived from an EMBL/GenBank/DDBJ whole genome shotgun (WGS) entry which is preliminary data.</text>
</comment>
<gene>
    <name evidence="2" type="ORF">R3P38DRAFT_3197640</name>
</gene>